<proteinExistence type="predicted"/>
<accession>A0ABW1K7C7</accession>
<comment type="caution">
    <text evidence="3">The sequence shown here is derived from an EMBL/GenBank/DDBJ whole genome shotgun (WGS) entry which is preliminary data.</text>
</comment>
<evidence type="ECO:0008006" key="5">
    <source>
        <dbReference type="Google" id="ProtNLM"/>
    </source>
</evidence>
<dbReference type="PROSITE" id="PS51257">
    <property type="entry name" value="PROKAR_LIPOPROTEIN"/>
    <property type="match status" value="1"/>
</dbReference>
<evidence type="ECO:0000313" key="4">
    <source>
        <dbReference type="Proteomes" id="UP001596203"/>
    </source>
</evidence>
<evidence type="ECO:0000313" key="3">
    <source>
        <dbReference type="EMBL" id="MFC6017471.1"/>
    </source>
</evidence>
<name>A0ABW1K7C7_9ACTN</name>
<dbReference type="Proteomes" id="UP001596203">
    <property type="component" value="Unassembled WGS sequence"/>
</dbReference>
<gene>
    <name evidence="3" type="ORF">ACFP2T_14805</name>
</gene>
<feature type="region of interest" description="Disordered" evidence="1">
    <location>
        <begin position="26"/>
        <end position="53"/>
    </location>
</feature>
<dbReference type="RefSeq" id="WP_377421741.1">
    <property type="nucleotide sequence ID" value="NZ_JBHSPR010000010.1"/>
</dbReference>
<feature type="signal peptide" evidence="2">
    <location>
        <begin position="1"/>
        <end position="29"/>
    </location>
</feature>
<organism evidence="3 4">
    <name type="scientific">Plantactinospora solaniradicis</name>
    <dbReference type="NCBI Taxonomy" id="1723736"/>
    <lineage>
        <taxon>Bacteria</taxon>
        <taxon>Bacillati</taxon>
        <taxon>Actinomycetota</taxon>
        <taxon>Actinomycetes</taxon>
        <taxon>Micromonosporales</taxon>
        <taxon>Micromonosporaceae</taxon>
        <taxon>Plantactinospora</taxon>
    </lineage>
</organism>
<evidence type="ECO:0000256" key="2">
    <source>
        <dbReference type="SAM" id="SignalP"/>
    </source>
</evidence>
<keyword evidence="2" id="KW-0732">Signal</keyword>
<keyword evidence="4" id="KW-1185">Reference proteome</keyword>
<protein>
    <recommendedName>
        <fullName evidence="5">Lipoprotein</fullName>
    </recommendedName>
</protein>
<dbReference type="EMBL" id="JBHSPR010000010">
    <property type="protein sequence ID" value="MFC6017471.1"/>
    <property type="molecule type" value="Genomic_DNA"/>
</dbReference>
<evidence type="ECO:0000256" key="1">
    <source>
        <dbReference type="SAM" id="MobiDB-lite"/>
    </source>
</evidence>
<feature type="compositionally biased region" description="Low complexity" evidence="1">
    <location>
        <begin position="32"/>
        <end position="53"/>
    </location>
</feature>
<feature type="chain" id="PRO_5046085966" description="Lipoprotein" evidence="2">
    <location>
        <begin position="30"/>
        <end position="195"/>
    </location>
</feature>
<sequence>MDMTTPRRAMPILVAIGLLAAGCSGPGPAGPTPTASRGAGPATSTAAPGGTATGSVPAGAAVVSCGHIIDRLDAPPADRTVLADAVAMWTEILRPRTTGDTDPARLFAKTGLVVRADSVVDLSVPAASTGRPWIGWGSPARPARQLRLPGCPGESGWVVFAGGFWLDEPACVPLTVRSGGRVERARVRIGVDCPG</sequence>
<reference evidence="4" key="1">
    <citation type="journal article" date="2019" name="Int. J. Syst. Evol. Microbiol.">
        <title>The Global Catalogue of Microorganisms (GCM) 10K type strain sequencing project: providing services to taxonomists for standard genome sequencing and annotation.</title>
        <authorList>
            <consortium name="The Broad Institute Genomics Platform"/>
            <consortium name="The Broad Institute Genome Sequencing Center for Infectious Disease"/>
            <person name="Wu L."/>
            <person name="Ma J."/>
        </authorList>
    </citation>
    <scope>NUCLEOTIDE SEQUENCE [LARGE SCALE GENOMIC DNA]</scope>
    <source>
        <strain evidence="4">ZS-35-S2</strain>
    </source>
</reference>